<accession>A0ABW4Y9H8</accession>
<name>A0ABW4Y9H8_9GAMM</name>
<evidence type="ECO:0000313" key="2">
    <source>
        <dbReference type="EMBL" id="MFD2111274.1"/>
    </source>
</evidence>
<keyword evidence="2" id="KW-0808">Transferase</keyword>
<sequence>MSNNSSFQDKSYERHADHFREHAAGGTLAEHAQTWLARDTVDAWLHERLYGALDPILTQDPEAAWLTVGDGRFGKDATYILEHDGHALATDISETLLKEAQERGLIRDYAVENAEALSFDDASFDYVFCKEAYHHFPRPMLALYEMLRVTKKAVCLLEPQDLYVGAKPTSAFFAALKNTVKQLLGRPAAKHNFEDSGNYVYSISRREMEKVALGINLRMVAFKGFNSAYFKGAEYERLTTRGPIQRRVKSMIGIQDALCRVGIGEHGLLAAILFKEVPAEPLATSLTDAGYDLIRLPENPYIAG</sequence>
<comment type="caution">
    <text evidence="2">The sequence shown here is derived from an EMBL/GenBank/DDBJ whole genome shotgun (WGS) entry which is preliminary data.</text>
</comment>
<reference evidence="3" key="1">
    <citation type="journal article" date="2019" name="Int. J. Syst. Evol. Microbiol.">
        <title>The Global Catalogue of Microorganisms (GCM) 10K type strain sequencing project: providing services to taxonomists for standard genome sequencing and annotation.</title>
        <authorList>
            <consortium name="The Broad Institute Genomics Platform"/>
            <consortium name="The Broad Institute Genome Sequencing Center for Infectious Disease"/>
            <person name="Wu L."/>
            <person name="Ma J."/>
        </authorList>
    </citation>
    <scope>NUCLEOTIDE SEQUENCE [LARGE SCALE GENOMIC DNA]</scope>
    <source>
        <strain evidence="3">KACC 12597</strain>
    </source>
</reference>
<protein>
    <submittedName>
        <fullName evidence="2">Class I SAM-dependent methyltransferase</fullName>
    </submittedName>
</protein>
<dbReference type="InterPro" id="IPR029063">
    <property type="entry name" value="SAM-dependent_MTases_sf"/>
</dbReference>
<dbReference type="RefSeq" id="WP_386024291.1">
    <property type="nucleotide sequence ID" value="NZ_JBHUHX010000010.1"/>
</dbReference>
<dbReference type="GO" id="GO:0032259">
    <property type="term" value="P:methylation"/>
    <property type="evidence" value="ECO:0007669"/>
    <property type="project" value="UniProtKB-KW"/>
</dbReference>
<dbReference type="SUPFAM" id="SSF53335">
    <property type="entry name" value="S-adenosyl-L-methionine-dependent methyltransferases"/>
    <property type="match status" value="1"/>
</dbReference>
<proteinExistence type="predicted"/>
<dbReference type="GO" id="GO:0008168">
    <property type="term" value="F:methyltransferase activity"/>
    <property type="evidence" value="ECO:0007669"/>
    <property type="project" value="UniProtKB-KW"/>
</dbReference>
<feature type="domain" description="Methyltransferase type 11" evidence="1">
    <location>
        <begin position="68"/>
        <end position="152"/>
    </location>
</feature>
<dbReference type="Pfam" id="PF08241">
    <property type="entry name" value="Methyltransf_11"/>
    <property type="match status" value="1"/>
</dbReference>
<dbReference type="Gene3D" id="3.40.50.150">
    <property type="entry name" value="Vaccinia Virus protein VP39"/>
    <property type="match status" value="1"/>
</dbReference>
<dbReference type="EMBL" id="JBHUHX010000010">
    <property type="protein sequence ID" value="MFD2111274.1"/>
    <property type="molecule type" value="Genomic_DNA"/>
</dbReference>
<keyword evidence="2" id="KW-0489">Methyltransferase</keyword>
<evidence type="ECO:0000259" key="1">
    <source>
        <dbReference type="Pfam" id="PF08241"/>
    </source>
</evidence>
<evidence type="ECO:0000313" key="3">
    <source>
        <dbReference type="Proteomes" id="UP001597337"/>
    </source>
</evidence>
<dbReference type="Proteomes" id="UP001597337">
    <property type="component" value="Unassembled WGS sequence"/>
</dbReference>
<dbReference type="InterPro" id="IPR013216">
    <property type="entry name" value="Methyltransf_11"/>
</dbReference>
<gene>
    <name evidence="2" type="ORF">ACFSJC_05385</name>
</gene>
<organism evidence="2 3">
    <name type="scientific">Thiorhodococcus fuscus</name>
    <dbReference type="NCBI Taxonomy" id="527200"/>
    <lineage>
        <taxon>Bacteria</taxon>
        <taxon>Pseudomonadati</taxon>
        <taxon>Pseudomonadota</taxon>
        <taxon>Gammaproteobacteria</taxon>
        <taxon>Chromatiales</taxon>
        <taxon>Chromatiaceae</taxon>
        <taxon>Thiorhodococcus</taxon>
    </lineage>
</organism>
<keyword evidence="3" id="KW-1185">Reference proteome</keyword>